<reference evidence="11" key="1">
    <citation type="submission" date="2017-04" db="EMBL/GenBank/DDBJ databases">
        <title>Comparative genomics and description of representatives of a novel lineage of planctomycetes thriving in anoxic sediments.</title>
        <authorList>
            <person name="Spring S."/>
            <person name="Bunk B."/>
            <person name="Sproer C."/>
        </authorList>
    </citation>
    <scope>NUCLEOTIDE SEQUENCE [LARGE SCALE GENOMIC DNA]</scope>
    <source>
        <strain evidence="11">ST-PulAB-D4</strain>
    </source>
</reference>
<accession>A0A1W6LNB8</accession>
<dbReference type="GO" id="GO:0005737">
    <property type="term" value="C:cytoplasm"/>
    <property type="evidence" value="ECO:0007669"/>
    <property type="project" value="UniProtKB-SubCell"/>
</dbReference>
<feature type="domain" description="Lysidine-tRNA(Ile) synthetase C-terminal" evidence="9">
    <location>
        <begin position="391"/>
        <end position="464"/>
    </location>
</feature>
<keyword evidence="11" id="KW-1185">Reference proteome</keyword>
<dbReference type="GO" id="GO:0006400">
    <property type="term" value="P:tRNA modification"/>
    <property type="evidence" value="ECO:0007669"/>
    <property type="project" value="UniProtKB-UniRule"/>
</dbReference>
<dbReference type="Proteomes" id="UP000193334">
    <property type="component" value="Chromosome"/>
</dbReference>
<evidence type="ECO:0000256" key="2">
    <source>
        <dbReference type="ARBA" id="ARBA00022490"/>
    </source>
</evidence>
<dbReference type="GO" id="GO:0005524">
    <property type="term" value="F:ATP binding"/>
    <property type="evidence" value="ECO:0007669"/>
    <property type="project" value="UniProtKB-UniRule"/>
</dbReference>
<dbReference type="STRING" id="1941349.STSP1_01678"/>
<comment type="subcellular location">
    <subcellularLocation>
        <location evidence="1 8">Cytoplasm</location>
    </subcellularLocation>
</comment>
<name>A0A1W6LNB8_9BACT</name>
<dbReference type="Pfam" id="PF01171">
    <property type="entry name" value="ATP_bind_3"/>
    <property type="match status" value="1"/>
</dbReference>
<gene>
    <name evidence="8 10" type="primary">tilS</name>
    <name evidence="10" type="ORF">STSP1_01678</name>
</gene>
<dbReference type="AlphaFoldDB" id="A0A1W6LNB8"/>
<keyword evidence="2 8" id="KW-0963">Cytoplasm</keyword>
<evidence type="ECO:0000256" key="8">
    <source>
        <dbReference type="HAMAP-Rule" id="MF_01161"/>
    </source>
</evidence>
<dbReference type="PANTHER" id="PTHR43033:SF1">
    <property type="entry name" value="TRNA(ILE)-LYSIDINE SYNTHASE-RELATED"/>
    <property type="match status" value="1"/>
</dbReference>
<proteinExistence type="inferred from homology"/>
<dbReference type="InterPro" id="IPR020825">
    <property type="entry name" value="Phe-tRNA_synthase-like_B3/B4"/>
</dbReference>
<comment type="catalytic activity">
    <reaction evidence="7 8">
        <text>cytidine(34) in tRNA(Ile2) + L-lysine + ATP = lysidine(34) in tRNA(Ile2) + AMP + diphosphate + H(+)</text>
        <dbReference type="Rhea" id="RHEA:43744"/>
        <dbReference type="Rhea" id="RHEA-COMP:10625"/>
        <dbReference type="Rhea" id="RHEA-COMP:10670"/>
        <dbReference type="ChEBI" id="CHEBI:15378"/>
        <dbReference type="ChEBI" id="CHEBI:30616"/>
        <dbReference type="ChEBI" id="CHEBI:32551"/>
        <dbReference type="ChEBI" id="CHEBI:33019"/>
        <dbReference type="ChEBI" id="CHEBI:82748"/>
        <dbReference type="ChEBI" id="CHEBI:83665"/>
        <dbReference type="ChEBI" id="CHEBI:456215"/>
        <dbReference type="EC" id="6.3.4.19"/>
    </reaction>
</comment>
<dbReference type="InterPro" id="IPR011063">
    <property type="entry name" value="TilS/TtcA_N"/>
</dbReference>
<feature type="binding site" evidence="8">
    <location>
        <begin position="29"/>
        <end position="34"/>
    </location>
    <ligand>
        <name>ATP</name>
        <dbReference type="ChEBI" id="CHEBI:30616"/>
    </ligand>
</feature>
<dbReference type="PANTHER" id="PTHR43033">
    <property type="entry name" value="TRNA(ILE)-LYSIDINE SYNTHASE-RELATED"/>
    <property type="match status" value="1"/>
</dbReference>
<keyword evidence="4 8" id="KW-0819">tRNA processing</keyword>
<sequence>MNSFESKVLSALESVKELHRSTRLLAAFSGGPDSCALLEAAAVLQREGRFKRSIAALHINHNLRGEESNRDEEFAREFCEQRDIEFFSESADVTERAEEQNESVETAARNIRLAIFTDYCCKRGFDAVITGHHAGDNCETIIHRLQRGTGFRGLCGIRPARCVGGILLVSPLLFADKNEILEYCKEKDIPYAVDATNLTNHCRRNFIRNSLLPMISERHPDICEKLCLLSVEAARLDERVCREAQNSWHSTVIISEPDFVTVNRREFNALSVLVRQEIARRILISLGAGEDKLSKDHYSRILQRTGEAQSSKLQLPDDIYVFTNQDKIIFSILKTEGLSSVKIDAPGTFRFGVWQIELRKEDFDKTKFEKFLKEMPENTALFDADKTALPITARQRQAGDRFVPFGLNSPQRVNKFLIRAKVNRMERSNAVVFQDKTSKIIWVAPYRTSEEVKITERTRKILLIKLTRL</sequence>
<evidence type="ECO:0000256" key="1">
    <source>
        <dbReference type="ARBA" id="ARBA00004496"/>
    </source>
</evidence>
<dbReference type="GO" id="GO:0032267">
    <property type="term" value="F:tRNA(Ile)-lysidine synthase activity"/>
    <property type="evidence" value="ECO:0007669"/>
    <property type="project" value="UniProtKB-EC"/>
</dbReference>
<evidence type="ECO:0000256" key="4">
    <source>
        <dbReference type="ARBA" id="ARBA00022694"/>
    </source>
</evidence>
<keyword evidence="3 8" id="KW-0436">Ligase</keyword>
<keyword evidence="6 8" id="KW-0067">ATP-binding</keyword>
<dbReference type="InterPro" id="IPR012094">
    <property type="entry name" value="tRNA_Ile_lys_synt"/>
</dbReference>
<dbReference type="InterPro" id="IPR012796">
    <property type="entry name" value="Lysidine-tRNA-synth_C"/>
</dbReference>
<dbReference type="NCBIfam" id="TIGR02433">
    <property type="entry name" value="lysidine_TilS_C"/>
    <property type="match status" value="1"/>
</dbReference>
<evidence type="ECO:0000313" key="10">
    <source>
        <dbReference type="EMBL" id="ARN57275.1"/>
    </source>
</evidence>
<dbReference type="EMBL" id="CP021023">
    <property type="protein sequence ID" value="ARN57275.1"/>
    <property type="molecule type" value="Genomic_DNA"/>
</dbReference>
<dbReference type="InterPro" id="IPR014729">
    <property type="entry name" value="Rossmann-like_a/b/a_fold"/>
</dbReference>
<dbReference type="HAMAP" id="MF_01161">
    <property type="entry name" value="tRNA_Ile_lys_synt"/>
    <property type="match status" value="1"/>
</dbReference>
<evidence type="ECO:0000259" key="9">
    <source>
        <dbReference type="SMART" id="SM00977"/>
    </source>
</evidence>
<dbReference type="KEGG" id="pbp:STSP1_01678"/>
<dbReference type="Pfam" id="PF11734">
    <property type="entry name" value="TilS_C"/>
    <property type="match status" value="1"/>
</dbReference>
<comment type="domain">
    <text evidence="8">The N-terminal region contains the highly conserved SGGXDS motif, predicted to be a P-loop motif involved in ATP binding.</text>
</comment>
<evidence type="ECO:0000256" key="7">
    <source>
        <dbReference type="ARBA" id="ARBA00048539"/>
    </source>
</evidence>
<evidence type="ECO:0000313" key="11">
    <source>
        <dbReference type="Proteomes" id="UP000193334"/>
    </source>
</evidence>
<dbReference type="Gene3D" id="3.50.40.10">
    <property type="entry name" value="Phenylalanyl-trna Synthetase, Chain B, domain 3"/>
    <property type="match status" value="1"/>
</dbReference>
<protein>
    <recommendedName>
        <fullName evidence="8">tRNA(Ile)-lysidine synthase</fullName>
        <ecNumber evidence="8">6.3.4.19</ecNumber>
    </recommendedName>
    <alternativeName>
        <fullName evidence="8">tRNA(Ile)-2-lysyl-cytidine synthase</fullName>
    </alternativeName>
    <alternativeName>
        <fullName evidence="8">tRNA(Ile)-lysidine synthetase</fullName>
    </alternativeName>
</protein>
<dbReference type="InterPro" id="IPR012795">
    <property type="entry name" value="tRNA_Ile_lys_synt_N"/>
</dbReference>
<comment type="similarity">
    <text evidence="8">Belongs to the tRNA(Ile)-lysidine synthase family.</text>
</comment>
<dbReference type="SUPFAM" id="SSF56037">
    <property type="entry name" value="PheT/TilS domain"/>
    <property type="match status" value="1"/>
</dbReference>
<evidence type="ECO:0000256" key="5">
    <source>
        <dbReference type="ARBA" id="ARBA00022741"/>
    </source>
</evidence>
<dbReference type="Gene3D" id="3.40.50.620">
    <property type="entry name" value="HUPs"/>
    <property type="match status" value="1"/>
</dbReference>
<comment type="function">
    <text evidence="8">Ligates lysine onto the cytidine present at position 34 of the AUA codon-specific tRNA(Ile) that contains the anticodon CAU, in an ATP-dependent manner. Cytidine is converted to lysidine, thus changing the amino acid specificity of the tRNA from methionine to isoleucine.</text>
</comment>
<evidence type="ECO:0000256" key="3">
    <source>
        <dbReference type="ARBA" id="ARBA00022598"/>
    </source>
</evidence>
<keyword evidence="5 8" id="KW-0547">Nucleotide-binding</keyword>
<dbReference type="RefSeq" id="WP_085755935.1">
    <property type="nucleotide sequence ID" value="NZ_CP021023.1"/>
</dbReference>
<dbReference type="NCBIfam" id="TIGR02432">
    <property type="entry name" value="lysidine_TilS_N"/>
    <property type="match status" value="1"/>
</dbReference>
<evidence type="ECO:0000256" key="6">
    <source>
        <dbReference type="ARBA" id="ARBA00022840"/>
    </source>
</evidence>
<dbReference type="EC" id="6.3.4.19" evidence="8"/>
<dbReference type="CDD" id="cd01992">
    <property type="entry name" value="TilS_N"/>
    <property type="match status" value="1"/>
</dbReference>
<dbReference type="SMART" id="SM00977">
    <property type="entry name" value="TilS_C"/>
    <property type="match status" value="1"/>
</dbReference>
<dbReference type="SUPFAM" id="SSF52402">
    <property type="entry name" value="Adenine nucleotide alpha hydrolases-like"/>
    <property type="match status" value="1"/>
</dbReference>
<organism evidence="10 11">
    <name type="scientific">Sedimentisphaera salicampi</name>
    <dbReference type="NCBI Taxonomy" id="1941349"/>
    <lineage>
        <taxon>Bacteria</taxon>
        <taxon>Pseudomonadati</taxon>
        <taxon>Planctomycetota</taxon>
        <taxon>Phycisphaerae</taxon>
        <taxon>Sedimentisphaerales</taxon>
        <taxon>Sedimentisphaeraceae</taxon>
        <taxon>Sedimentisphaera</taxon>
    </lineage>
</organism>